<protein>
    <submittedName>
        <fullName evidence="10">Putative karyopherin importin beta 3</fullName>
    </submittedName>
</protein>
<dbReference type="AlphaFoldDB" id="A0A1L8DXJ5"/>
<dbReference type="InterPro" id="IPR016024">
    <property type="entry name" value="ARM-type_fold"/>
</dbReference>
<evidence type="ECO:0000256" key="3">
    <source>
        <dbReference type="ARBA" id="ARBA00022448"/>
    </source>
</evidence>
<dbReference type="SUPFAM" id="SSF48371">
    <property type="entry name" value="ARM repeat"/>
    <property type="match status" value="2"/>
</dbReference>
<dbReference type="Gene3D" id="1.25.10.10">
    <property type="entry name" value="Leucine-rich Repeat Variant"/>
    <property type="match status" value="1"/>
</dbReference>
<evidence type="ECO:0000256" key="2">
    <source>
        <dbReference type="ARBA" id="ARBA00004496"/>
    </source>
</evidence>
<keyword evidence="6" id="KW-0653">Protein transport</keyword>
<keyword evidence="5" id="KW-0677">Repeat</keyword>
<dbReference type="GO" id="GO:0006606">
    <property type="term" value="P:protein import into nucleus"/>
    <property type="evidence" value="ECO:0007669"/>
    <property type="project" value="InterPro"/>
</dbReference>
<dbReference type="GO" id="GO:0005634">
    <property type="term" value="C:nucleus"/>
    <property type="evidence" value="ECO:0007669"/>
    <property type="project" value="UniProtKB-SubCell"/>
</dbReference>
<feature type="region of interest" description="Disordered" evidence="8">
    <location>
        <begin position="645"/>
        <end position="668"/>
    </location>
</feature>
<keyword evidence="4" id="KW-0963">Cytoplasm</keyword>
<dbReference type="SMART" id="SM00913">
    <property type="entry name" value="IBN_N"/>
    <property type="match status" value="1"/>
</dbReference>
<dbReference type="Pfam" id="PF03810">
    <property type="entry name" value="IBN_N"/>
    <property type="match status" value="1"/>
</dbReference>
<evidence type="ECO:0000256" key="1">
    <source>
        <dbReference type="ARBA" id="ARBA00004123"/>
    </source>
</evidence>
<name>A0A1L8DXJ5_9DIPT</name>
<sequence>MEQLVLNLLGGDNEVMKKATNDLQEAFKRPETIPAFCELIVSSANPQVRQYSAVLLRRRLDKLRNWQVLPKETREMIKKGILPRVLMEPERFVRNAVIRFIGAIVRHEFPNKDPWMNDVLKFIYDNCSANDANLSEIGANTLNILTDVAPDQFLPHLEAISRMFSAALAASESSGTMGNPVVYNILVALGNLVNCTEDSAQYKHVYQQLLPDITKALHSLQGDPDRFIKAFEILEYIADTMPSVVNAHLKLLVDYSLLVASTPQLDETVRVQGITFLGQIVRLKKKAIIKLRMIEPIIGVLFNLMASTPAGEDDEEEYFVGSTEMSSPMTCATQTMDILALNVPPEKLIPPLLALLEPALAGPEPLPKKAAYLCIAVIAEGCAETICNKYLPPLLGCVKQGITDGNPLVRNAALFALGQFAEHLQPEISKYADEILPILFEFLHQLCAQLRVEGKEPKHIDRMFYALETFCENLEDAIVPHLPLLMERLFESLNPTYSVHLRELSLSAISAAATAAKYEMLPYFQQIIQILKLYLVKTDDDDIKELRPQAIDTLAALARTIGKENFLPLSSDALNFGLALLDGCKEPDLKRACYNLFASVAEVLGQDVASVLPQIVTSMLESVKSTEGIMPDFDEDDEENGDIYSVSAETDDRDDDIDIETSENEDDDDDVAIAVENAFMDEKEEAIIALREIALHSGAAFAPYIQTAFEEVYKLINYPQDDIRRVAVEALTQFTVSFYTMGNAEAVRTSVTILIPKFSEIIRTDEERNVVMAALEAFNELLDKLKGNTFSVEDQKDAIFECVMDVMLGKVACQFDEGGAADDDAEDSEFDETIIETAGEILPRFGKALRPEEFAPYFGRACTHLMEKMEKARRKEDADLERAYVIGVVSECFEGLQQHTNTWMPTLMPLLMAGAQEKCDQIRNNSVFGLGELVVAAGEFAYDYYPQILQLLSTAVAKEQDANTLDNICGALARLIIANSSLVPLKEVLPVFVQYLPLRTDFDENLAVFKGIHVAYQQGQQVLVELMERIAFVALHVLHKKEYSTDETRDYIFNFVQQIRQDFPELYGKVITNNPELAAFAATF</sequence>
<organism evidence="10">
    <name type="scientific">Nyssomyia neivai</name>
    <dbReference type="NCBI Taxonomy" id="330878"/>
    <lineage>
        <taxon>Eukaryota</taxon>
        <taxon>Metazoa</taxon>
        <taxon>Ecdysozoa</taxon>
        <taxon>Arthropoda</taxon>
        <taxon>Hexapoda</taxon>
        <taxon>Insecta</taxon>
        <taxon>Pterygota</taxon>
        <taxon>Neoptera</taxon>
        <taxon>Endopterygota</taxon>
        <taxon>Diptera</taxon>
        <taxon>Nematocera</taxon>
        <taxon>Psychodoidea</taxon>
        <taxon>Psychodidae</taxon>
        <taxon>Nyssomyia</taxon>
    </lineage>
</organism>
<dbReference type="InterPro" id="IPR001494">
    <property type="entry name" value="Importin-beta_N"/>
</dbReference>
<evidence type="ECO:0000256" key="6">
    <source>
        <dbReference type="ARBA" id="ARBA00022927"/>
    </source>
</evidence>
<comment type="subcellular location">
    <subcellularLocation>
        <location evidence="2">Cytoplasm</location>
    </subcellularLocation>
    <subcellularLocation>
        <location evidence="1">Nucleus</location>
    </subcellularLocation>
</comment>
<evidence type="ECO:0000313" key="10">
    <source>
        <dbReference type="EMBL" id="JAV11134.1"/>
    </source>
</evidence>
<reference evidence="10" key="1">
    <citation type="submission" date="2016-12" db="EMBL/GenBank/DDBJ databases">
        <title>An insight into the sialome and mialome of the sand fly, Nyssomyia neivai.</title>
        <authorList>
            <person name="Sebastian V."/>
            <person name="Goulart T.M."/>
            <person name="Oliveira W."/>
            <person name="Calvo E."/>
            <person name="Oliveira L.F."/>
            <person name="Pinto M.C."/>
            <person name="Rosselino A.M."/>
            <person name="Ribeiro J.M."/>
        </authorList>
    </citation>
    <scope>NUCLEOTIDE SEQUENCE</scope>
</reference>
<keyword evidence="3" id="KW-0813">Transport</keyword>
<evidence type="ECO:0000256" key="5">
    <source>
        <dbReference type="ARBA" id="ARBA00022737"/>
    </source>
</evidence>
<dbReference type="Pfam" id="PF02985">
    <property type="entry name" value="HEAT"/>
    <property type="match status" value="1"/>
</dbReference>
<evidence type="ECO:0000256" key="8">
    <source>
        <dbReference type="SAM" id="MobiDB-lite"/>
    </source>
</evidence>
<evidence type="ECO:0000256" key="4">
    <source>
        <dbReference type="ARBA" id="ARBA00022490"/>
    </source>
</evidence>
<keyword evidence="7" id="KW-0539">Nucleus</keyword>
<dbReference type="Pfam" id="PF25780">
    <property type="entry name" value="TPR_IPO5"/>
    <property type="match status" value="1"/>
</dbReference>
<dbReference type="EMBL" id="GFDF01002950">
    <property type="protein sequence ID" value="JAV11134.1"/>
    <property type="molecule type" value="Transcribed_RNA"/>
</dbReference>
<dbReference type="InterPro" id="IPR000357">
    <property type="entry name" value="HEAT"/>
</dbReference>
<feature type="compositionally biased region" description="Acidic residues" evidence="8">
    <location>
        <begin position="649"/>
        <end position="668"/>
    </location>
</feature>
<evidence type="ECO:0000256" key="7">
    <source>
        <dbReference type="ARBA" id="ARBA00023242"/>
    </source>
</evidence>
<dbReference type="InterPro" id="IPR057672">
    <property type="entry name" value="TPR_IPO4/5"/>
</dbReference>
<dbReference type="InterPro" id="IPR040122">
    <property type="entry name" value="Importin_beta"/>
</dbReference>
<dbReference type="GO" id="GO:0005737">
    <property type="term" value="C:cytoplasm"/>
    <property type="evidence" value="ECO:0007669"/>
    <property type="project" value="UniProtKB-SubCell"/>
</dbReference>
<proteinExistence type="predicted"/>
<dbReference type="PANTHER" id="PTHR10527">
    <property type="entry name" value="IMPORTIN BETA"/>
    <property type="match status" value="1"/>
</dbReference>
<dbReference type="PROSITE" id="PS50166">
    <property type="entry name" value="IMPORTIN_B_NT"/>
    <property type="match status" value="1"/>
</dbReference>
<dbReference type="InterPro" id="IPR011989">
    <property type="entry name" value="ARM-like"/>
</dbReference>
<accession>A0A1L8DXJ5</accession>
<dbReference type="GO" id="GO:0031267">
    <property type="term" value="F:small GTPase binding"/>
    <property type="evidence" value="ECO:0007669"/>
    <property type="project" value="InterPro"/>
</dbReference>
<feature type="domain" description="Importin N-terminal" evidence="9">
    <location>
        <begin position="19"/>
        <end position="87"/>
    </location>
</feature>
<evidence type="ECO:0000259" key="9">
    <source>
        <dbReference type="PROSITE" id="PS50166"/>
    </source>
</evidence>